<name>A0A0E9XSU7_ANGAN</name>
<organism evidence="1">
    <name type="scientific">Anguilla anguilla</name>
    <name type="common">European freshwater eel</name>
    <name type="synonym">Muraena anguilla</name>
    <dbReference type="NCBI Taxonomy" id="7936"/>
    <lineage>
        <taxon>Eukaryota</taxon>
        <taxon>Metazoa</taxon>
        <taxon>Chordata</taxon>
        <taxon>Craniata</taxon>
        <taxon>Vertebrata</taxon>
        <taxon>Euteleostomi</taxon>
        <taxon>Actinopterygii</taxon>
        <taxon>Neopterygii</taxon>
        <taxon>Teleostei</taxon>
        <taxon>Anguilliformes</taxon>
        <taxon>Anguillidae</taxon>
        <taxon>Anguilla</taxon>
    </lineage>
</organism>
<dbReference type="EMBL" id="GBXM01003839">
    <property type="protein sequence ID" value="JAI04739.1"/>
    <property type="molecule type" value="Transcribed_RNA"/>
</dbReference>
<proteinExistence type="predicted"/>
<reference evidence="1" key="1">
    <citation type="submission" date="2014-11" db="EMBL/GenBank/DDBJ databases">
        <authorList>
            <person name="Amaro Gonzalez C."/>
        </authorList>
    </citation>
    <scope>NUCLEOTIDE SEQUENCE</scope>
</reference>
<dbReference type="AlphaFoldDB" id="A0A0E9XSU7"/>
<protein>
    <submittedName>
        <fullName evidence="1">Uncharacterized protein</fullName>
    </submittedName>
</protein>
<accession>A0A0E9XSU7</accession>
<sequence length="18" mass="1978">MSTENLTNQKPESPECAV</sequence>
<reference evidence="1" key="2">
    <citation type="journal article" date="2015" name="Fish Shellfish Immunol.">
        <title>Early steps in the European eel (Anguilla anguilla)-Vibrio vulnificus interaction in the gills: Role of the RtxA13 toxin.</title>
        <authorList>
            <person name="Callol A."/>
            <person name="Pajuelo D."/>
            <person name="Ebbesson L."/>
            <person name="Teles M."/>
            <person name="MacKenzie S."/>
            <person name="Amaro C."/>
        </authorList>
    </citation>
    <scope>NUCLEOTIDE SEQUENCE</scope>
</reference>
<evidence type="ECO:0000313" key="1">
    <source>
        <dbReference type="EMBL" id="JAI04739.1"/>
    </source>
</evidence>